<sequence length="211" mass="23816">MTGSGSDVQRLLWRLADQYTPVERCGPYTVRPTWFDHVGNLEVAGGPVIWETPWRTDGGFMHELAAGSHPVHVGGYARTRDRWNPDSFRYTASMVVIMVAEPERIAEADWDVEGYDDIHHVEDYAVLWGEEAMRASLPLEDGVPSFIPDVRERIEAKGPFLRRDNWVEAVLDDQAGLNAFVLPIATENLTGYEIVDDEENVLCLVLVACDW</sequence>
<organism evidence="1 2">
    <name type="scientific">Umezawaea endophytica</name>
    <dbReference type="NCBI Taxonomy" id="1654476"/>
    <lineage>
        <taxon>Bacteria</taxon>
        <taxon>Bacillati</taxon>
        <taxon>Actinomycetota</taxon>
        <taxon>Actinomycetes</taxon>
        <taxon>Pseudonocardiales</taxon>
        <taxon>Pseudonocardiaceae</taxon>
        <taxon>Umezawaea</taxon>
    </lineage>
</organism>
<evidence type="ECO:0000313" key="1">
    <source>
        <dbReference type="EMBL" id="MCS7475357.1"/>
    </source>
</evidence>
<protein>
    <submittedName>
        <fullName evidence="1">Uncharacterized protein</fullName>
    </submittedName>
</protein>
<dbReference type="RefSeq" id="WP_259620878.1">
    <property type="nucleotide sequence ID" value="NZ_JANYMP010000001.1"/>
</dbReference>
<dbReference type="AlphaFoldDB" id="A0A9X2VFY8"/>
<dbReference type="Proteomes" id="UP001141259">
    <property type="component" value="Unassembled WGS sequence"/>
</dbReference>
<accession>A0A9X2VFY8</accession>
<gene>
    <name evidence="1" type="ORF">NZH93_00705</name>
</gene>
<comment type="caution">
    <text evidence="1">The sequence shown here is derived from an EMBL/GenBank/DDBJ whole genome shotgun (WGS) entry which is preliminary data.</text>
</comment>
<proteinExistence type="predicted"/>
<dbReference type="EMBL" id="JANYMP010000001">
    <property type="protein sequence ID" value="MCS7475357.1"/>
    <property type="molecule type" value="Genomic_DNA"/>
</dbReference>
<reference evidence="1" key="1">
    <citation type="submission" date="2022-08" db="EMBL/GenBank/DDBJ databases">
        <authorList>
            <person name="Tistechok S."/>
            <person name="Samborskyy M."/>
            <person name="Roman I."/>
        </authorList>
    </citation>
    <scope>NUCLEOTIDE SEQUENCE</scope>
    <source>
        <strain evidence="1">DSM 103496</strain>
    </source>
</reference>
<evidence type="ECO:0000313" key="2">
    <source>
        <dbReference type="Proteomes" id="UP001141259"/>
    </source>
</evidence>
<keyword evidence="2" id="KW-1185">Reference proteome</keyword>
<name>A0A9X2VFY8_9PSEU</name>